<sequence length="1047" mass="113450">MQVKFLRLVLIFVLFCFGFSAFGQLSTVGKEFWVGFMDNNRVLGGGPNNPGAPDFAVLIITANEDATGFIEYLNVSVPFSINSGQQFSIRVPSEDLDLLHRSSGVIERKGIYISSTGKVAVHAYNERFRSADGTVVLPVGALGKDYYITSHYETMTTPVNYNANLNDESTLLVVATEDNTTVEITTSVGTLSGNPARTPFTINLNRGQSYQLKAKADLTGSRVRVVGDNADECKKIAVFGGNKWTSVGNCGEANDHLFQQAYPVNTWGTSFAHVALNGRTSGELVKVLASEDNTEVFVNGASRGSINRGEFLSLEFGINESGKIDTSKPASVTVFSKSMACNQPNAPGQLSGDPFMITYSPAEQFLTQLTFNSLNLPSITSHYVNIVVKTGEQNRTLLDGQNIGGRFFPLPGDPDLQYARVNITQGVHRLNNPSGFNAFVYGFGELESYGYAAGAALDNLNFQTETEYGFDVVGEKVACLNVEGVWDINPDNPDFSYFVWDFGDGSDPEVGKQVPHTFSQPGVYEVTVTAALSPNSCDEQEEVVFEVEVFETKAEILGEQSVCPEVEEVMYRIQGKENVARGIFEIEGGEILQDYGDSVLVKWGSANDAARIRLIPFSPNGCPGESIEWPVVINQRIEVTEAEGAEEICFDPSIPYFYEAPNSSSSRGYEWTVTGGQVVSGQGTSRVEVIWDQPGIEGEIEYVAFSLIDNSCEGKAPVHRVSIAPEFTTRIQNVQNVGCNGDSSGSIRLEISGGTGSYTYSWSHDSGLNSPNANQLLAGVYTVEIRDERGCLRTVEGIEIVEPEALSLVSVSPVATSCFGKADGELELEIAGGVAPYTVDFNGQNVFSGRLKLDQLPQGTYQWEVIDANGCSIPVSFDIDSPPALQVDVRLERPACPGGSEGALLALPSGGNGPFVFQWNTLARSGSLVDGLSAGSYDLEVTDTNGCVSLGRGVVSEAAPQVRMPTGFDPRQTPGLYEGVSNCETDFQLFIYNRWGQLIYFGNTGWDGTYQGEEVPTGTYTYRAIYSFSLEGTPQNKELQGSFFLVR</sequence>
<dbReference type="InterPro" id="IPR000601">
    <property type="entry name" value="PKD_dom"/>
</dbReference>
<dbReference type="Pfam" id="PF19408">
    <property type="entry name" value="PKD_6"/>
    <property type="match status" value="1"/>
</dbReference>
<keyword evidence="3" id="KW-1185">Reference proteome</keyword>
<dbReference type="Pfam" id="PF13573">
    <property type="entry name" value="SprB"/>
    <property type="match status" value="2"/>
</dbReference>
<protein>
    <recommendedName>
        <fullName evidence="1">PKD domain-containing protein</fullName>
    </recommendedName>
</protein>
<organism evidence="2 3">
    <name type="scientific">Algoriphagus confluentis</name>
    <dbReference type="NCBI Taxonomy" id="1697556"/>
    <lineage>
        <taxon>Bacteria</taxon>
        <taxon>Pseudomonadati</taxon>
        <taxon>Bacteroidota</taxon>
        <taxon>Cytophagia</taxon>
        <taxon>Cytophagales</taxon>
        <taxon>Cyclobacteriaceae</taxon>
        <taxon>Algoriphagus</taxon>
    </lineage>
</organism>
<dbReference type="Pfam" id="PF17517">
    <property type="entry name" value="IgGFc_binding"/>
    <property type="match status" value="1"/>
</dbReference>
<evidence type="ECO:0000259" key="1">
    <source>
        <dbReference type="PROSITE" id="PS50093"/>
    </source>
</evidence>
<dbReference type="InterPro" id="IPR035234">
    <property type="entry name" value="IgGFc-bd_N"/>
</dbReference>
<accession>A0ABQ6PJW6</accession>
<reference evidence="2 3" key="1">
    <citation type="submission" date="2023-08" db="EMBL/GenBank/DDBJ databases">
        <title>Draft genome sequence of Algoriphagus confluentis.</title>
        <authorList>
            <person name="Takatani N."/>
            <person name="Hosokawa M."/>
            <person name="Sawabe T."/>
        </authorList>
    </citation>
    <scope>NUCLEOTIDE SEQUENCE [LARGE SCALE GENOMIC DNA]</scope>
    <source>
        <strain evidence="2 3">NBRC 111222</strain>
    </source>
</reference>
<dbReference type="Gene3D" id="2.60.40.10">
    <property type="entry name" value="Immunoglobulins"/>
    <property type="match status" value="1"/>
</dbReference>
<evidence type="ECO:0000313" key="3">
    <source>
        <dbReference type="Proteomes" id="UP001338309"/>
    </source>
</evidence>
<dbReference type="InterPro" id="IPR025667">
    <property type="entry name" value="SprB_repeat"/>
</dbReference>
<gene>
    <name evidence="2" type="ORF">Aconfl_02070</name>
</gene>
<dbReference type="PANTHER" id="PTHR46534:SF2">
    <property type="entry name" value="VWFD DOMAIN-CONTAINING PROTEIN"/>
    <property type="match status" value="1"/>
</dbReference>
<dbReference type="InterPro" id="IPR035986">
    <property type="entry name" value="PKD_dom_sf"/>
</dbReference>
<dbReference type="PROSITE" id="PS50093">
    <property type="entry name" value="PKD"/>
    <property type="match status" value="1"/>
</dbReference>
<proteinExistence type="predicted"/>
<dbReference type="SUPFAM" id="SSF49299">
    <property type="entry name" value="PKD domain"/>
    <property type="match status" value="1"/>
</dbReference>
<evidence type="ECO:0000313" key="2">
    <source>
        <dbReference type="EMBL" id="GMQ27565.1"/>
    </source>
</evidence>
<dbReference type="InterPro" id="IPR013783">
    <property type="entry name" value="Ig-like_fold"/>
</dbReference>
<dbReference type="Pfam" id="PF13585">
    <property type="entry name" value="CHU_C"/>
    <property type="match status" value="1"/>
</dbReference>
<dbReference type="RefSeq" id="WP_338222376.1">
    <property type="nucleotide sequence ID" value="NZ_BTPD01000001.1"/>
</dbReference>
<dbReference type="CDD" id="cd00146">
    <property type="entry name" value="PKD"/>
    <property type="match status" value="1"/>
</dbReference>
<dbReference type="Pfam" id="PF18911">
    <property type="entry name" value="PKD_4"/>
    <property type="match status" value="1"/>
</dbReference>
<dbReference type="EMBL" id="BTPD01000001">
    <property type="protein sequence ID" value="GMQ27565.1"/>
    <property type="molecule type" value="Genomic_DNA"/>
</dbReference>
<dbReference type="Proteomes" id="UP001338309">
    <property type="component" value="Unassembled WGS sequence"/>
</dbReference>
<dbReference type="PANTHER" id="PTHR46534">
    <property type="entry name" value="IGGFC_BINDING DOMAIN-CONTAINING PROTEIN"/>
    <property type="match status" value="1"/>
</dbReference>
<name>A0ABQ6PJW6_9BACT</name>
<dbReference type="InterPro" id="IPR045829">
    <property type="entry name" value="PKD_6"/>
</dbReference>
<comment type="caution">
    <text evidence="2">The sequence shown here is derived from an EMBL/GenBank/DDBJ whole genome shotgun (WGS) entry which is preliminary data.</text>
</comment>
<feature type="domain" description="PKD" evidence="1">
    <location>
        <begin position="492"/>
        <end position="531"/>
    </location>
</feature>